<name>A0A0E4BXB4_9BRAD</name>
<gene>
    <name evidence="1" type="ORF">NK6_b_158</name>
</gene>
<protein>
    <submittedName>
        <fullName evidence="1">Uncharacterized protein</fullName>
    </submittedName>
</protein>
<evidence type="ECO:0000313" key="1">
    <source>
        <dbReference type="EMBL" id="BAR63352.1"/>
    </source>
</evidence>
<accession>A0A0E4BXB4</accession>
<geneLocation type="plasmid" evidence="2">
    <name>pNK6b DNA</name>
</geneLocation>
<dbReference type="EMBL" id="AP014686">
    <property type="protein sequence ID" value="BAR63352.1"/>
    <property type="molecule type" value="Genomic_DNA"/>
</dbReference>
<proteinExistence type="predicted"/>
<keyword evidence="1" id="KW-0614">Plasmid</keyword>
<evidence type="ECO:0000313" key="2">
    <source>
        <dbReference type="Proteomes" id="UP000063308"/>
    </source>
</evidence>
<sequence length="137" mass="15633">MTVIVADHPAHDSAVLLLDERLIVFAVRPAARENDTGRVTVRLERLVHENGVIGRVQAKKREGQLLTQFRQHGAQQRLLAHDQRRTFRSAGHDVSEDQGLYETAARRWTAVRDKVRLHEARCGIIPIRRSPYRNTAS</sequence>
<dbReference type="AlphaFoldDB" id="A0A0E4BXB4"/>
<organism evidence="1 2">
    <name type="scientific">Bradyrhizobium diazoefficiens</name>
    <dbReference type="NCBI Taxonomy" id="1355477"/>
    <lineage>
        <taxon>Bacteria</taxon>
        <taxon>Pseudomonadati</taxon>
        <taxon>Pseudomonadota</taxon>
        <taxon>Alphaproteobacteria</taxon>
        <taxon>Hyphomicrobiales</taxon>
        <taxon>Nitrobacteraceae</taxon>
        <taxon>Bradyrhizobium</taxon>
    </lineage>
</organism>
<reference evidence="1 2" key="1">
    <citation type="submission" date="2014-11" db="EMBL/GenBank/DDBJ databases">
        <title>Symbiosis island explosion on the genome of extra-slow-growing strains of soybean bradyrhizobia with massive insertion sequences.</title>
        <authorList>
            <person name="Iida T."/>
            <person name="Minamisawa K."/>
        </authorList>
    </citation>
    <scope>NUCLEOTIDE SEQUENCE [LARGE SCALE GENOMIC DNA]</scope>
    <source>
        <strain evidence="1 2">NK6</strain>
        <plasmid evidence="2">pNK6b DNA</plasmid>
    </source>
</reference>
<dbReference type="Proteomes" id="UP000063308">
    <property type="component" value="Plasmid pNK6b"/>
</dbReference>